<gene>
    <name evidence="11" type="ORF">GCM10011494_36650</name>
</gene>
<feature type="signal peptide" evidence="10">
    <location>
        <begin position="1"/>
        <end position="23"/>
    </location>
</feature>
<evidence type="ECO:0000256" key="3">
    <source>
        <dbReference type="ARBA" id="ARBA00022801"/>
    </source>
</evidence>
<protein>
    <recommendedName>
        <fullName evidence="13">Glycoside hydrolase</fullName>
    </recommendedName>
</protein>
<evidence type="ECO:0000313" key="11">
    <source>
        <dbReference type="EMBL" id="GGC14486.1"/>
    </source>
</evidence>
<comment type="function">
    <text evidence="8">Pectinolytic enzyme involved in the degradation of xylogalacturonan (xga), a galacturonan backbone heavily substituted with xylose, and which is one important component of the hairy regions of pectin. Activity requires a galacturonic acid backbone substituted with xylose.</text>
</comment>
<dbReference type="InterPro" id="IPR011050">
    <property type="entry name" value="Pectin_lyase_fold/virulence"/>
</dbReference>
<reference evidence="11" key="1">
    <citation type="journal article" date="2014" name="Int. J. Syst. Evol. Microbiol.">
        <title>Complete genome sequence of Corynebacterium casei LMG S-19264T (=DSM 44701T), isolated from a smear-ripened cheese.</title>
        <authorList>
            <consortium name="US DOE Joint Genome Institute (JGI-PGF)"/>
            <person name="Walter F."/>
            <person name="Albersmeier A."/>
            <person name="Kalinowski J."/>
            <person name="Ruckert C."/>
        </authorList>
    </citation>
    <scope>NUCLEOTIDE SEQUENCE</scope>
    <source>
        <strain evidence="11">CGMCC 1.15095</strain>
    </source>
</reference>
<evidence type="ECO:0000256" key="4">
    <source>
        <dbReference type="ARBA" id="ARBA00023180"/>
    </source>
</evidence>
<name>A0A916TVA2_9SPHN</name>
<dbReference type="InterPro" id="IPR012334">
    <property type="entry name" value="Pectin_lyas_fold"/>
</dbReference>
<feature type="chain" id="PRO_5036719012" description="Glycoside hydrolase" evidence="10">
    <location>
        <begin position="24"/>
        <end position="468"/>
    </location>
</feature>
<dbReference type="GO" id="GO:0000272">
    <property type="term" value="P:polysaccharide catabolic process"/>
    <property type="evidence" value="ECO:0007669"/>
    <property type="project" value="UniProtKB-KW"/>
</dbReference>
<evidence type="ECO:0000256" key="6">
    <source>
        <dbReference type="ARBA" id="ARBA00023295"/>
    </source>
</evidence>
<dbReference type="SUPFAM" id="SSF51126">
    <property type="entry name" value="Pectin lyase-like"/>
    <property type="match status" value="1"/>
</dbReference>
<keyword evidence="4" id="KW-0325">Glycoprotein</keyword>
<keyword evidence="10" id="KW-0732">Signal</keyword>
<dbReference type="PANTHER" id="PTHR31736:SF9">
    <property type="entry name" value="ENDO-XYLOGALACTURONAN HYDROLASE A-RELATED"/>
    <property type="match status" value="1"/>
</dbReference>
<evidence type="ECO:0000256" key="7">
    <source>
        <dbReference type="ARBA" id="ARBA00023326"/>
    </source>
</evidence>
<evidence type="ECO:0008006" key="13">
    <source>
        <dbReference type="Google" id="ProtNLM"/>
    </source>
</evidence>
<keyword evidence="2" id="KW-0677">Repeat</keyword>
<evidence type="ECO:0000313" key="12">
    <source>
        <dbReference type="Proteomes" id="UP000608154"/>
    </source>
</evidence>
<keyword evidence="12" id="KW-1185">Reference proteome</keyword>
<evidence type="ECO:0000256" key="10">
    <source>
        <dbReference type="SAM" id="SignalP"/>
    </source>
</evidence>
<proteinExistence type="inferred from homology"/>
<sequence>MKMKHPLAVGAALLTLCPASIYAAEPQRLVLYDVPREALYTHHNDDFTVRVRVPGGEWRDLYEYEVKVDLDKPQSASMVYFDMGGPVEVAVKKNNGDVRRVEVRPHSVGLKAKLVGSTAYFTLTKPAKISVEFDGDRLHNLHLFANPVETERPDPKDPDVIYFGPGVHKLPEGQETFRIPSGKTVYIAGGALVQGGLEVRDAENVRIIGRGIIDRPGRGVLVAMARNVDIDGIIVRNPRHYTVLCGQSTGLTIRNLTTFSAQSWSDGLDHMSCSDVRIDDVFLRTSDDSIAIYGARWEYRGDARNYLITNSTLWADIAHPINIGIHGNPKKPEVLENITFRNIDVLGHDEDDRNYQGVMAITDGDDNLVRNLLFEDFRIDSIEEGMLFNFRVVFNEKYSHSPGRGVENVTIRNVRFKGGDISRPVIAGHAADRMVRDVTIENVTVAGKPLKREDIDIGPFVQNIVVKP</sequence>
<keyword evidence="5" id="KW-0119">Carbohydrate metabolism</keyword>
<dbReference type="PANTHER" id="PTHR31736">
    <property type="match status" value="1"/>
</dbReference>
<comment type="similarity">
    <text evidence="1 9">Belongs to the glycosyl hydrolase 28 family.</text>
</comment>
<dbReference type="RefSeq" id="WP_188773009.1">
    <property type="nucleotide sequence ID" value="NZ_BMHK01000044.1"/>
</dbReference>
<dbReference type="AlphaFoldDB" id="A0A916TVA2"/>
<dbReference type="EMBL" id="BMHK01000044">
    <property type="protein sequence ID" value="GGC14486.1"/>
    <property type="molecule type" value="Genomic_DNA"/>
</dbReference>
<dbReference type="GO" id="GO:0004650">
    <property type="term" value="F:polygalacturonase activity"/>
    <property type="evidence" value="ECO:0007669"/>
    <property type="project" value="InterPro"/>
</dbReference>
<keyword evidence="6 9" id="KW-0326">Glycosidase</keyword>
<accession>A0A916TVA2</accession>
<organism evidence="11 12">
    <name type="scientific">Novosphingobium endophyticum</name>
    <dbReference type="NCBI Taxonomy" id="1955250"/>
    <lineage>
        <taxon>Bacteria</taxon>
        <taxon>Pseudomonadati</taxon>
        <taxon>Pseudomonadota</taxon>
        <taxon>Alphaproteobacteria</taxon>
        <taxon>Sphingomonadales</taxon>
        <taxon>Sphingomonadaceae</taxon>
        <taxon>Novosphingobium</taxon>
    </lineage>
</organism>
<comment type="caution">
    <text evidence="11">The sequence shown here is derived from an EMBL/GenBank/DDBJ whole genome shotgun (WGS) entry which is preliminary data.</text>
</comment>
<dbReference type="Proteomes" id="UP000608154">
    <property type="component" value="Unassembled WGS sequence"/>
</dbReference>
<evidence type="ECO:0000256" key="9">
    <source>
        <dbReference type="RuleBase" id="RU361169"/>
    </source>
</evidence>
<dbReference type="InterPro" id="IPR000743">
    <property type="entry name" value="Glyco_hydro_28"/>
</dbReference>
<keyword evidence="3 9" id="KW-0378">Hydrolase</keyword>
<evidence type="ECO:0000256" key="5">
    <source>
        <dbReference type="ARBA" id="ARBA00023277"/>
    </source>
</evidence>
<evidence type="ECO:0000256" key="1">
    <source>
        <dbReference type="ARBA" id="ARBA00008834"/>
    </source>
</evidence>
<evidence type="ECO:0000256" key="2">
    <source>
        <dbReference type="ARBA" id="ARBA00022737"/>
    </source>
</evidence>
<reference evidence="11" key="2">
    <citation type="submission" date="2020-09" db="EMBL/GenBank/DDBJ databases">
        <authorList>
            <person name="Sun Q."/>
            <person name="Zhou Y."/>
        </authorList>
    </citation>
    <scope>NUCLEOTIDE SEQUENCE</scope>
    <source>
        <strain evidence="11">CGMCC 1.15095</strain>
    </source>
</reference>
<dbReference type="Gene3D" id="2.160.20.10">
    <property type="entry name" value="Single-stranded right-handed beta-helix, Pectin lyase-like"/>
    <property type="match status" value="1"/>
</dbReference>
<evidence type="ECO:0000256" key="8">
    <source>
        <dbReference type="ARBA" id="ARBA00037278"/>
    </source>
</evidence>
<keyword evidence="7" id="KW-0624">Polysaccharide degradation</keyword>
<dbReference type="Pfam" id="PF00295">
    <property type="entry name" value="Glyco_hydro_28"/>
    <property type="match status" value="1"/>
</dbReference>